<feature type="coiled-coil region" evidence="2">
    <location>
        <begin position="598"/>
        <end position="661"/>
    </location>
</feature>
<feature type="coiled-coil region" evidence="2">
    <location>
        <begin position="892"/>
        <end position="919"/>
    </location>
</feature>
<keyword evidence="1" id="KW-1188">Viral release from host cell</keyword>
<sequence length="1185" mass="130944">MAERIEGLSIELDLETMKVNSGLKDLKSQLTVVNSEMKANMSAFDRSDKSIEKYETRLQGLNKKLELQKSIVESARKTYDKMVKEHGEGSKEAQKAAKEYNNQSASLQNLQRYIGRVEDDLAQLREEQRIANSNWTKMGNQLDKAGNKMKAFGDKVSSVGNALSTTVTPAVLGMGTAAGLAASSYEDSAVRIQNSLGLTAEEAKELTDISRNIYKNGFGESADQIDHALLQVKQNIRDLNKEDLESITEKAFLLAETFESDVNEVTRAGNNLMKGFGIEADEAFDLMARGAQNGLNFSNEMFDNLSEYSTLFGSMGFSAEEYFELLSNGMEAGAYNLDYINDVMKEFQIRVKDGSDTTKDAMGRLSKDTQKVWKEFLKGNKTVKDVSNAILKELEGMDDQVKANEIGVELYGTKWEDLEAEAMYSLGGIGEGLEDVEGAMDDMTKNAEKSISRQWKSTWREAKSVLLPVGETLLDFTREVLPDVQEGVEDVTEWFSELDEEGKKNIVMLGGIAAAAGPVLSIVGGLSTGIGGLMKITGGLSKVIGVAGGKGLLGRIGLMGITGGPVGLAIAGVTTLGGVVYTLHKNSQKSNEEILNSIQARKEEIESLDGLINQYEKLKEKNKLSTDEMLRYMDIATELKDAKTEETIRKLKDEQAELLKKSTLTNKEMKDFLKLNDGIVDKTPTTVQAISEQRNAYVGVLDKVKELNQAERERLTADTYQALTSGLEEQKKNLEEQREIQSEIKNLEGERSLVLQDFLGISDQIREKDQEIANIKSQIKLADEEEAIRLSEKLVKLEDEKAGLDAIREKHDQEIGKLDVKLEKKQESLNKNKKEIEDFERIAGEYEALILSQVGLNSERGKGLEVLDQEIGKHIKIRNGLKDQKDAGELTTQEYNKRVREAQNEIDKLRGAKGALEDVNKVAGLDVYSKRITGAHKEGLKIDEVKRKANITNNILGEDIDKDVNVDDHGTADKVHDEATKKGKKNVDVSLARQNSIWDIVPNVIDVGVNFISKTLGFADGTDSHPGGVSWLGEEGPELVKHGNKWAMADFGLYNVPKGAQVFTNDETNKMVTSLFEVPKYAAGISPIGEADRIVNTLSNNPFNKLLALLGKQSEVSSQTTRSTTVVDYTRDLLNATLEQNRLLAEILAKDTNPVIDARSLGKGLEPVISEVQNRKQKVREKFGV</sequence>
<keyword evidence="5" id="KW-1185">Reference proteome</keyword>
<dbReference type="RefSeq" id="WP_109984034.1">
    <property type="nucleotide sequence ID" value="NZ_QGTD01000008.1"/>
</dbReference>
<evidence type="ECO:0000313" key="5">
    <source>
        <dbReference type="Proteomes" id="UP000245624"/>
    </source>
</evidence>
<dbReference type="PANTHER" id="PTHR37813">
    <property type="entry name" value="FELS-2 PROPHAGE PROTEIN"/>
    <property type="match status" value="1"/>
</dbReference>
<feature type="coiled-coil region" evidence="2">
    <location>
        <begin position="717"/>
        <end position="842"/>
    </location>
</feature>
<dbReference type="NCBIfam" id="TIGR01760">
    <property type="entry name" value="tape_meas_TP901"/>
    <property type="match status" value="1"/>
</dbReference>
<dbReference type="AlphaFoldDB" id="A0A317KZW0"/>
<dbReference type="Pfam" id="PF10145">
    <property type="entry name" value="PhageMin_Tail"/>
    <property type="match status" value="1"/>
</dbReference>
<evidence type="ECO:0000259" key="3">
    <source>
        <dbReference type="Pfam" id="PF10145"/>
    </source>
</evidence>
<evidence type="ECO:0000256" key="1">
    <source>
        <dbReference type="ARBA" id="ARBA00022612"/>
    </source>
</evidence>
<dbReference type="Gene3D" id="1.10.287.1490">
    <property type="match status" value="1"/>
</dbReference>
<gene>
    <name evidence="4" type="ORF">DLJ74_07665</name>
</gene>
<organism evidence="4 5">
    <name type="scientific">Gracilibacillus dipsosauri</name>
    <dbReference type="NCBI Taxonomy" id="178340"/>
    <lineage>
        <taxon>Bacteria</taxon>
        <taxon>Bacillati</taxon>
        <taxon>Bacillota</taxon>
        <taxon>Bacilli</taxon>
        <taxon>Bacillales</taxon>
        <taxon>Bacillaceae</taxon>
        <taxon>Gracilibacillus</taxon>
    </lineage>
</organism>
<dbReference type="EMBL" id="QGTD01000008">
    <property type="protein sequence ID" value="PWU68320.1"/>
    <property type="molecule type" value="Genomic_DNA"/>
</dbReference>
<protein>
    <submittedName>
        <fullName evidence="4">Phage tail tape measure protein</fullName>
    </submittedName>
</protein>
<keyword evidence="2" id="KW-0175">Coiled coil</keyword>
<dbReference type="InterPro" id="IPR010090">
    <property type="entry name" value="Phage_tape_meas"/>
</dbReference>
<name>A0A317KZW0_9BACI</name>
<dbReference type="PANTHER" id="PTHR37813:SF1">
    <property type="entry name" value="FELS-2 PROPHAGE PROTEIN"/>
    <property type="match status" value="1"/>
</dbReference>
<evidence type="ECO:0000313" key="4">
    <source>
        <dbReference type="EMBL" id="PWU68320.1"/>
    </source>
</evidence>
<dbReference type="OrthoDB" id="28713at2"/>
<reference evidence="4 5" key="1">
    <citation type="submission" date="2018-05" db="EMBL/GenBank/DDBJ databases">
        <title>Genomic analysis of Gracilibacillus dipsosauri DD1 reveals novel features of a salt-tolerant amylase.</title>
        <authorList>
            <person name="Deutch C.E."/>
            <person name="Yang S."/>
        </authorList>
    </citation>
    <scope>NUCLEOTIDE SEQUENCE [LARGE SCALE GENOMIC DNA]</scope>
    <source>
        <strain evidence="4 5">DD1</strain>
    </source>
</reference>
<dbReference type="SUPFAM" id="SSF57997">
    <property type="entry name" value="Tropomyosin"/>
    <property type="match status" value="1"/>
</dbReference>
<feature type="coiled-coil region" evidence="2">
    <location>
        <begin position="44"/>
        <end position="134"/>
    </location>
</feature>
<dbReference type="Proteomes" id="UP000245624">
    <property type="component" value="Unassembled WGS sequence"/>
</dbReference>
<feature type="domain" description="Phage tail tape measure protein" evidence="3">
    <location>
        <begin position="217"/>
        <end position="412"/>
    </location>
</feature>
<evidence type="ECO:0000256" key="2">
    <source>
        <dbReference type="SAM" id="Coils"/>
    </source>
</evidence>
<proteinExistence type="predicted"/>
<accession>A0A317KZW0</accession>
<comment type="caution">
    <text evidence="4">The sequence shown here is derived from an EMBL/GenBank/DDBJ whole genome shotgun (WGS) entry which is preliminary data.</text>
</comment>